<feature type="binding site" evidence="5">
    <location>
        <position position="280"/>
    </location>
    <ligand>
        <name>Zn(2+)</name>
        <dbReference type="ChEBI" id="CHEBI:29105"/>
        <label>2</label>
    </ligand>
</feature>
<reference evidence="7" key="1">
    <citation type="submission" date="2017-01" db="EMBL/GenBank/DDBJ databases">
        <authorList>
            <person name="Varghese N."/>
            <person name="Submissions S."/>
        </authorList>
    </citation>
    <scope>NUCLEOTIDE SEQUENCE [LARGE SCALE GENOMIC DNA]</scope>
    <source>
        <strain evidence="7">DSM 46698</strain>
    </source>
</reference>
<comment type="cofactor">
    <cofactor evidence="5">
        <name>a divalent metal cation</name>
        <dbReference type="ChEBI" id="CHEBI:60240"/>
    </cofactor>
    <text evidence="5">Binds 2 divalent metal cations per subunit.</text>
</comment>
<dbReference type="PIRSF" id="PIRSF001123">
    <property type="entry name" value="PepA_GA"/>
    <property type="match status" value="1"/>
</dbReference>
<dbReference type="GO" id="GO:0046872">
    <property type="term" value="F:metal ion binding"/>
    <property type="evidence" value="ECO:0007669"/>
    <property type="project" value="UniProtKB-UniRule"/>
</dbReference>
<gene>
    <name evidence="6" type="ORF">SAMN05421761_10513</name>
</gene>
<dbReference type="SUPFAM" id="SSF53187">
    <property type="entry name" value="Zn-dependent exopeptidases"/>
    <property type="match status" value="1"/>
</dbReference>
<keyword evidence="1 5" id="KW-0479">Metal-binding</keyword>
<keyword evidence="7" id="KW-1185">Reference proteome</keyword>
<dbReference type="InterPro" id="IPR008007">
    <property type="entry name" value="Peptidase_M42"/>
</dbReference>
<feature type="binding site" evidence="5">
    <location>
        <position position="149"/>
    </location>
    <ligand>
        <name>Zn(2+)</name>
        <dbReference type="ChEBI" id="CHEBI:29105"/>
        <label>1</label>
    </ligand>
</feature>
<sequence>MPKMKFLKDLFDIRSVSGDEFKVSQFLLNTILQRKATWKVAPIIYSGEEFHDCILLKFGTPRTAVFAHMDTIGFMSRYENQLITVGGPELIDGATLVGEDSMGPITCKLKIYNGDLFHDFPRAIERGTYLSFEQNLKIDDDFIQGAYLDNRLGVYNAIELCEELEHGWVVFSTYEEHGGGSMPFLLDFIMKNSPIKQALISDITWVTEGVGHGGGVAISIRDKYIPRRKFLDKLITLAASSGIAYQLEVEDAGGSDGREIQFSNHAIDWCFVGAPEDNVHSPNELVAIHDLKCMLAMYKFLMAHL</sequence>
<name>A0A1N7M1T8_9BACT</name>
<organism evidence="6 7">
    <name type="scientific">Belliella pelovolcani</name>
    <dbReference type="NCBI Taxonomy" id="529505"/>
    <lineage>
        <taxon>Bacteria</taxon>
        <taxon>Pseudomonadati</taxon>
        <taxon>Bacteroidota</taxon>
        <taxon>Cytophagia</taxon>
        <taxon>Cytophagales</taxon>
        <taxon>Cyclobacteriaceae</taxon>
        <taxon>Belliella</taxon>
    </lineage>
</organism>
<evidence type="ECO:0000256" key="1">
    <source>
        <dbReference type="ARBA" id="ARBA00022723"/>
    </source>
</evidence>
<dbReference type="EMBL" id="FTOP01000005">
    <property type="protein sequence ID" value="SIS80023.1"/>
    <property type="molecule type" value="Genomic_DNA"/>
</dbReference>
<dbReference type="STRING" id="529505.SAMN05421761_10513"/>
<dbReference type="GO" id="GO:0004177">
    <property type="term" value="F:aminopeptidase activity"/>
    <property type="evidence" value="ECO:0007669"/>
    <property type="project" value="UniProtKB-UniRule"/>
</dbReference>
<evidence type="ECO:0000256" key="2">
    <source>
        <dbReference type="ARBA" id="ARBA00022801"/>
    </source>
</evidence>
<evidence type="ECO:0000256" key="3">
    <source>
        <dbReference type="PIRNR" id="PIRNR001123"/>
    </source>
</evidence>
<keyword evidence="6" id="KW-0645">Protease</keyword>
<keyword evidence="2" id="KW-0378">Hydrolase</keyword>
<dbReference type="Gene3D" id="3.40.630.10">
    <property type="entry name" value="Zn peptidases"/>
    <property type="match status" value="2"/>
</dbReference>
<evidence type="ECO:0000256" key="5">
    <source>
        <dbReference type="PIRSR" id="PIRSR001123-2"/>
    </source>
</evidence>
<keyword evidence="6" id="KW-0031">Aminopeptidase</keyword>
<evidence type="ECO:0000313" key="6">
    <source>
        <dbReference type="EMBL" id="SIS80023.1"/>
    </source>
</evidence>
<dbReference type="Proteomes" id="UP000186026">
    <property type="component" value="Unassembled WGS sequence"/>
</dbReference>
<comment type="similarity">
    <text evidence="3">Belongs to the peptidase M42 family.</text>
</comment>
<feature type="binding site" evidence="5">
    <location>
        <position position="176"/>
    </location>
    <ligand>
        <name>Zn(2+)</name>
        <dbReference type="ChEBI" id="CHEBI:29105"/>
        <label>2</label>
    </ligand>
</feature>
<dbReference type="PANTHER" id="PTHR32481">
    <property type="entry name" value="AMINOPEPTIDASE"/>
    <property type="match status" value="1"/>
</dbReference>
<protein>
    <submittedName>
        <fullName evidence="6">Putative aminopeptidase FrvX</fullName>
    </submittedName>
</protein>
<feature type="active site" description="Proton acceptor" evidence="4">
    <location>
        <position position="175"/>
    </location>
</feature>
<evidence type="ECO:0000313" key="7">
    <source>
        <dbReference type="Proteomes" id="UP000186026"/>
    </source>
</evidence>
<dbReference type="InterPro" id="IPR051464">
    <property type="entry name" value="Peptidase_M42_aminopept"/>
</dbReference>
<dbReference type="Pfam" id="PF05343">
    <property type="entry name" value="Peptidase_M42"/>
    <property type="match status" value="1"/>
</dbReference>
<proteinExistence type="inferred from homology"/>
<accession>A0A1N7M1T8</accession>
<dbReference type="PANTHER" id="PTHR32481:SF7">
    <property type="entry name" value="AMINOPEPTIDASE YHFE-RELATED"/>
    <property type="match status" value="1"/>
</dbReference>
<feature type="binding site" evidence="5">
    <location>
        <position position="149"/>
    </location>
    <ligand>
        <name>Zn(2+)</name>
        <dbReference type="ChEBI" id="CHEBI:29105"/>
        <label>2</label>
    </ligand>
</feature>
<evidence type="ECO:0000256" key="4">
    <source>
        <dbReference type="PIRSR" id="PIRSR001123-1"/>
    </source>
</evidence>
<dbReference type="AlphaFoldDB" id="A0A1N7M1T8"/>